<sequence length="361" mass="40503">MGTPLPPLDDLSEISEHPHFECIKTAYSLVRVAETSAEDDEALMNTRILGHFMTTFWILRRTLPDALPALAQEVVSLGDGRERMTVDQLGLRYREVLLRAFFRTSSELSDRSDDEDSWLPKQYECLQDLITYCLEGSTLDCRKLKARALVRDGFRCVVTRDVDRSAEKVVGDSEDGFERTECCHILSQSTAQGIQAVLKALGINAAMCDKLVEPNGTGVDCLENVLTLTESCRKRFDNLKLALEPCGPNEVCPVSSIESEVDTYQYAIRLYQHEGPRWRALQDKFITFAAAAGDDGLPLPLPDPQLLAIHAACARVGHISGAVEFFEKWDREAQRTFILSSEDNSYELLFSQLQVVAFKEQ</sequence>
<dbReference type="Pfam" id="PF13391">
    <property type="entry name" value="HNH_2"/>
    <property type="match status" value="1"/>
</dbReference>
<dbReference type="Proteomes" id="UP000077266">
    <property type="component" value="Unassembled WGS sequence"/>
</dbReference>
<feature type="domain" description="HNH nuclease" evidence="1">
    <location>
        <begin position="156"/>
        <end position="243"/>
    </location>
</feature>
<dbReference type="InParanoid" id="A0A165LHJ9"/>
<reference evidence="2 3" key="1">
    <citation type="journal article" date="2016" name="Mol. Biol. Evol.">
        <title>Comparative Genomics of Early-Diverging Mushroom-Forming Fungi Provides Insights into the Origins of Lignocellulose Decay Capabilities.</title>
        <authorList>
            <person name="Nagy L.G."/>
            <person name="Riley R."/>
            <person name="Tritt A."/>
            <person name="Adam C."/>
            <person name="Daum C."/>
            <person name="Floudas D."/>
            <person name="Sun H."/>
            <person name="Yadav J.S."/>
            <person name="Pangilinan J."/>
            <person name="Larsson K.H."/>
            <person name="Matsuura K."/>
            <person name="Barry K."/>
            <person name="Labutti K."/>
            <person name="Kuo R."/>
            <person name="Ohm R.A."/>
            <person name="Bhattacharya S.S."/>
            <person name="Shirouzu T."/>
            <person name="Yoshinaga Y."/>
            <person name="Martin F.M."/>
            <person name="Grigoriev I.V."/>
            <person name="Hibbett D.S."/>
        </authorList>
    </citation>
    <scope>NUCLEOTIDE SEQUENCE [LARGE SCALE GENOMIC DNA]</scope>
    <source>
        <strain evidence="2 3">HHB12029</strain>
    </source>
</reference>
<keyword evidence="3" id="KW-1185">Reference proteome</keyword>
<evidence type="ECO:0000313" key="3">
    <source>
        <dbReference type="Proteomes" id="UP000077266"/>
    </source>
</evidence>
<accession>A0A165LHJ9</accession>
<dbReference type="EMBL" id="KV425925">
    <property type="protein sequence ID" value="KZV97852.1"/>
    <property type="molecule type" value="Genomic_DNA"/>
</dbReference>
<gene>
    <name evidence="2" type="ORF">EXIGLDRAFT_764054</name>
</gene>
<dbReference type="OrthoDB" id="2104739at2759"/>
<dbReference type="InterPro" id="IPR003615">
    <property type="entry name" value="HNH_nuc"/>
</dbReference>
<name>A0A165LHJ9_EXIGL</name>
<organism evidence="2 3">
    <name type="scientific">Exidia glandulosa HHB12029</name>
    <dbReference type="NCBI Taxonomy" id="1314781"/>
    <lineage>
        <taxon>Eukaryota</taxon>
        <taxon>Fungi</taxon>
        <taxon>Dikarya</taxon>
        <taxon>Basidiomycota</taxon>
        <taxon>Agaricomycotina</taxon>
        <taxon>Agaricomycetes</taxon>
        <taxon>Auriculariales</taxon>
        <taxon>Exidiaceae</taxon>
        <taxon>Exidia</taxon>
    </lineage>
</organism>
<dbReference type="AlphaFoldDB" id="A0A165LHJ9"/>
<proteinExistence type="predicted"/>
<evidence type="ECO:0000313" key="2">
    <source>
        <dbReference type="EMBL" id="KZV97852.1"/>
    </source>
</evidence>
<protein>
    <recommendedName>
        <fullName evidence="1">HNH nuclease domain-containing protein</fullName>
    </recommendedName>
</protein>
<evidence type="ECO:0000259" key="1">
    <source>
        <dbReference type="Pfam" id="PF13391"/>
    </source>
</evidence>